<dbReference type="InterPro" id="IPR053174">
    <property type="entry name" value="LpxI"/>
</dbReference>
<sequence length="281" mass="29010">MSGPVGIMAGSGLLPDYLARTLTAQGRTVVLAEMDGFVSITSQEYLRIPYRVEKLGGLFKALRAEGVVDLVFAGGVARPKLDPAKFDFKTVRLAPRLFKAMQGGDDSTLRVVLDIFEGEGFKVRAAHEMCPDLLPEWGVLTAAKPGERDIKDAARAAKIVAALSGADVGQGAVVAQGMALAVEAAPGTDAMLAYVADVAGACRPNPNGARGVLFKGPKLGQDRRVDLPVIGPSTVEGAARAGLSGIVIEAGGVMILDRAATVAAADAAGLFIWVRSGDGAI</sequence>
<evidence type="ECO:0000313" key="4">
    <source>
        <dbReference type="Proteomes" id="UP000294562"/>
    </source>
</evidence>
<feature type="domain" description="LpxI N-terminal" evidence="2">
    <location>
        <begin position="5"/>
        <end position="133"/>
    </location>
</feature>
<evidence type="ECO:0000259" key="1">
    <source>
        <dbReference type="Pfam" id="PF06230"/>
    </source>
</evidence>
<keyword evidence="4" id="KW-1185">Reference proteome</keyword>
<proteinExistence type="predicted"/>
<dbReference type="Gene3D" id="3.40.50.20">
    <property type="match status" value="1"/>
</dbReference>
<dbReference type="InterPro" id="IPR043167">
    <property type="entry name" value="LpxI_C_sf"/>
</dbReference>
<accession>A0A4R6AVR4</accession>
<protein>
    <submittedName>
        <fullName evidence="3">LpxI family protein</fullName>
    </submittedName>
</protein>
<organism evidence="3 4">
    <name type="scientific">Meridianimarinicoccus aquatilis</name>
    <dbReference type="NCBI Taxonomy" id="2552766"/>
    <lineage>
        <taxon>Bacteria</taxon>
        <taxon>Pseudomonadati</taxon>
        <taxon>Pseudomonadota</taxon>
        <taxon>Alphaproteobacteria</taxon>
        <taxon>Rhodobacterales</taxon>
        <taxon>Paracoccaceae</taxon>
        <taxon>Meridianimarinicoccus</taxon>
    </lineage>
</organism>
<evidence type="ECO:0000313" key="3">
    <source>
        <dbReference type="EMBL" id="TDL86346.1"/>
    </source>
</evidence>
<dbReference type="InterPro" id="IPR041255">
    <property type="entry name" value="LpxI_N"/>
</dbReference>
<feature type="domain" description="LpxI C-terminal" evidence="1">
    <location>
        <begin position="138"/>
        <end position="273"/>
    </location>
</feature>
<dbReference type="Gene3D" id="3.40.140.80">
    <property type="match status" value="1"/>
</dbReference>
<dbReference type="PANTHER" id="PTHR39962:SF1">
    <property type="entry name" value="LPXI FAMILY PROTEIN"/>
    <property type="match status" value="1"/>
</dbReference>
<reference evidence="3 4" key="1">
    <citation type="submission" date="2019-03" db="EMBL/GenBank/DDBJ databases">
        <title>Rhodobacteraceae bacterium SM1902, a new member of the family Rhodobacteraceae isolated from Yantai.</title>
        <authorList>
            <person name="Sun Y."/>
        </authorList>
    </citation>
    <scope>NUCLEOTIDE SEQUENCE [LARGE SCALE GENOMIC DNA]</scope>
    <source>
        <strain evidence="3 4">SM1902</strain>
    </source>
</reference>
<gene>
    <name evidence="3" type="ORF">E2L05_13405</name>
</gene>
<comment type="caution">
    <text evidence="3">The sequence shown here is derived from an EMBL/GenBank/DDBJ whole genome shotgun (WGS) entry which is preliminary data.</text>
</comment>
<dbReference type="Pfam" id="PF06230">
    <property type="entry name" value="LpxI_C"/>
    <property type="match status" value="1"/>
</dbReference>
<dbReference type="OrthoDB" id="9789836at2"/>
<name>A0A4R6AVR4_9RHOB</name>
<dbReference type="EMBL" id="SMZO01000032">
    <property type="protein sequence ID" value="TDL86346.1"/>
    <property type="molecule type" value="Genomic_DNA"/>
</dbReference>
<dbReference type="AlphaFoldDB" id="A0A4R6AVR4"/>
<dbReference type="Proteomes" id="UP000294562">
    <property type="component" value="Unassembled WGS sequence"/>
</dbReference>
<dbReference type="PANTHER" id="PTHR39962">
    <property type="entry name" value="BLL4848 PROTEIN"/>
    <property type="match status" value="1"/>
</dbReference>
<dbReference type="InterPro" id="IPR010415">
    <property type="entry name" value="LpxI_C"/>
</dbReference>
<evidence type="ECO:0000259" key="2">
    <source>
        <dbReference type="Pfam" id="PF17930"/>
    </source>
</evidence>
<dbReference type="Pfam" id="PF17930">
    <property type="entry name" value="LpxI_N"/>
    <property type="match status" value="1"/>
</dbReference>